<comment type="caution">
    <text evidence="8">Lacks conserved residue(s) required for the propagation of feature annotation.</text>
</comment>
<evidence type="ECO:0000256" key="5">
    <source>
        <dbReference type="ARBA" id="ARBA00022692"/>
    </source>
</evidence>
<keyword evidence="6 8" id="KW-1133">Transmembrane helix</keyword>
<dbReference type="GO" id="GO:0005886">
    <property type="term" value="C:plasma membrane"/>
    <property type="evidence" value="ECO:0007669"/>
    <property type="project" value="UniProtKB-SubCell"/>
</dbReference>
<feature type="transmembrane region" description="Helical" evidence="8">
    <location>
        <begin position="173"/>
        <end position="193"/>
    </location>
</feature>
<feature type="transmembrane region" description="Helical" evidence="8">
    <location>
        <begin position="226"/>
        <end position="248"/>
    </location>
</feature>
<evidence type="ECO:0000259" key="9">
    <source>
        <dbReference type="PROSITE" id="PS50850"/>
    </source>
</evidence>
<keyword evidence="8" id="KW-0997">Cell inner membrane</keyword>
<dbReference type="InterPro" id="IPR020846">
    <property type="entry name" value="MFS_dom"/>
</dbReference>
<dbReference type="NCBIfam" id="TIGR00710">
    <property type="entry name" value="efflux_Bcr_CflA"/>
    <property type="match status" value="1"/>
</dbReference>
<comment type="caution">
    <text evidence="10">The sequence shown here is derived from an EMBL/GenBank/DDBJ whole genome shotgun (WGS) entry which is preliminary data.</text>
</comment>
<comment type="subcellular location">
    <subcellularLocation>
        <location evidence="8">Cell inner membrane</location>
        <topology evidence="8">Multi-pass membrane protein</topology>
    </subcellularLocation>
    <subcellularLocation>
        <location evidence="1">Cell membrane</location>
        <topology evidence="1">Multi-pass membrane protein</topology>
    </subcellularLocation>
</comment>
<dbReference type="Gene3D" id="1.20.1720.10">
    <property type="entry name" value="Multidrug resistance protein D"/>
    <property type="match status" value="1"/>
</dbReference>
<dbReference type="InterPro" id="IPR004812">
    <property type="entry name" value="Efflux_drug-R_Bcr/CmlA"/>
</dbReference>
<evidence type="ECO:0000313" key="10">
    <source>
        <dbReference type="EMBL" id="PWN54992.1"/>
    </source>
</evidence>
<dbReference type="Pfam" id="PF07690">
    <property type="entry name" value="MFS_1"/>
    <property type="match status" value="1"/>
</dbReference>
<keyword evidence="11" id="KW-1185">Reference proteome</keyword>
<dbReference type="GO" id="GO:1990961">
    <property type="term" value="P:xenobiotic detoxification by transmembrane export across the plasma membrane"/>
    <property type="evidence" value="ECO:0007669"/>
    <property type="project" value="InterPro"/>
</dbReference>
<dbReference type="PANTHER" id="PTHR23502:SF132">
    <property type="entry name" value="POLYAMINE TRANSPORTER 2-RELATED"/>
    <property type="match status" value="1"/>
</dbReference>
<feature type="domain" description="Major facilitator superfamily (MFS) profile" evidence="9">
    <location>
        <begin position="18"/>
        <end position="401"/>
    </location>
</feature>
<gene>
    <name evidence="10" type="ORF">DEH80_14745</name>
</gene>
<dbReference type="SUPFAM" id="SSF103473">
    <property type="entry name" value="MFS general substrate transporter"/>
    <property type="match status" value="1"/>
</dbReference>
<dbReference type="Proteomes" id="UP000251800">
    <property type="component" value="Unassembled WGS sequence"/>
</dbReference>
<dbReference type="PROSITE" id="PS50850">
    <property type="entry name" value="MFS"/>
    <property type="match status" value="1"/>
</dbReference>
<sequence length="413" mass="44099">MPAVQPASRQPIMGLREFVCFVAACMAINALAIDIVLAALPQMASELGASDENDRQAVISAYLFGLGASQFLYGPLSDSFGRKPVLSFGLLLFAAASLVAAASTSFEIMIASRFMQGFGAGAPRVVAMALVRDRFVGVEMGRVMSMAMMVFMIVPILAPSIGQGILLIAPWQWMFVTLFIAGLAIAGWGHYRVRETLTTANRRPFNRENLLLGFAVALRHPVTRGYMLALGSVFGVLVVFISLAQQIFQDRYGVGAGFTLLFAIIALFLSAAAFANSRLLRRFGLERMTRAALLGLIAIAALWSVLAWIDVVPLPLYILLQGLCLFCFGFLGANLNALAMEPMGHHAGSAAAVIGSFTTVAGTGLGFAIAQQYDGTLVALALGNLVLALTGLAIVLRTQRRARQLSEMVPMPS</sequence>
<dbReference type="PANTHER" id="PTHR23502">
    <property type="entry name" value="MAJOR FACILITATOR SUPERFAMILY"/>
    <property type="match status" value="1"/>
</dbReference>
<protein>
    <recommendedName>
        <fullName evidence="8">Bcr/CflA family efflux transporter</fullName>
    </recommendedName>
</protein>
<evidence type="ECO:0000256" key="4">
    <source>
        <dbReference type="ARBA" id="ARBA00022475"/>
    </source>
</evidence>
<keyword evidence="7 8" id="KW-0472">Membrane</keyword>
<dbReference type="InterPro" id="IPR011701">
    <property type="entry name" value="MFS"/>
</dbReference>
<dbReference type="AlphaFoldDB" id="A0A383XQT8"/>
<name>A0A383XQT8_9GAMM</name>
<evidence type="ECO:0000256" key="2">
    <source>
        <dbReference type="ARBA" id="ARBA00006236"/>
    </source>
</evidence>
<feature type="transmembrane region" description="Helical" evidence="8">
    <location>
        <begin position="85"/>
        <end position="104"/>
    </location>
</feature>
<feature type="transmembrane region" description="Helical" evidence="8">
    <location>
        <begin position="254"/>
        <end position="276"/>
    </location>
</feature>
<feature type="transmembrane region" description="Helical" evidence="8">
    <location>
        <begin position="18"/>
        <end position="44"/>
    </location>
</feature>
<accession>A0A383XQT8</accession>
<feature type="transmembrane region" description="Helical" evidence="8">
    <location>
        <begin position="143"/>
        <end position="161"/>
    </location>
</feature>
<dbReference type="RefSeq" id="WP_109721282.1">
    <property type="nucleotide sequence ID" value="NZ_QEQK01000015.1"/>
</dbReference>
<feature type="transmembrane region" description="Helical" evidence="8">
    <location>
        <begin position="376"/>
        <end position="396"/>
    </location>
</feature>
<evidence type="ECO:0000256" key="7">
    <source>
        <dbReference type="ARBA" id="ARBA00023136"/>
    </source>
</evidence>
<comment type="similarity">
    <text evidence="2 8">Belongs to the major facilitator superfamily. Bcr/CmlA family.</text>
</comment>
<feature type="transmembrane region" description="Helical" evidence="8">
    <location>
        <begin position="288"/>
        <end position="309"/>
    </location>
</feature>
<dbReference type="EMBL" id="QEQK01000015">
    <property type="protein sequence ID" value="PWN54992.1"/>
    <property type="molecule type" value="Genomic_DNA"/>
</dbReference>
<evidence type="ECO:0000256" key="6">
    <source>
        <dbReference type="ARBA" id="ARBA00022989"/>
    </source>
</evidence>
<dbReference type="GO" id="GO:0042910">
    <property type="term" value="F:xenobiotic transmembrane transporter activity"/>
    <property type="evidence" value="ECO:0007669"/>
    <property type="project" value="InterPro"/>
</dbReference>
<dbReference type="CDD" id="cd17320">
    <property type="entry name" value="MFS_MdfA_MDR_like"/>
    <property type="match status" value="1"/>
</dbReference>
<keyword evidence="5 8" id="KW-0812">Transmembrane</keyword>
<evidence type="ECO:0000256" key="1">
    <source>
        <dbReference type="ARBA" id="ARBA00004651"/>
    </source>
</evidence>
<evidence type="ECO:0000313" key="11">
    <source>
        <dbReference type="Proteomes" id="UP000251800"/>
    </source>
</evidence>
<dbReference type="InterPro" id="IPR036259">
    <property type="entry name" value="MFS_trans_sf"/>
</dbReference>
<proteinExistence type="inferred from homology"/>
<evidence type="ECO:0000256" key="3">
    <source>
        <dbReference type="ARBA" id="ARBA00022448"/>
    </source>
</evidence>
<dbReference type="OrthoDB" id="9814303at2"/>
<feature type="transmembrane region" description="Helical" evidence="8">
    <location>
        <begin position="56"/>
        <end position="73"/>
    </location>
</feature>
<feature type="transmembrane region" description="Helical" evidence="8">
    <location>
        <begin position="315"/>
        <end position="338"/>
    </location>
</feature>
<evidence type="ECO:0000256" key="8">
    <source>
        <dbReference type="RuleBase" id="RU365088"/>
    </source>
</evidence>
<organism evidence="10 11">
    <name type="scientific">Abyssibacter profundi</name>
    <dbReference type="NCBI Taxonomy" id="2182787"/>
    <lineage>
        <taxon>Bacteria</taxon>
        <taxon>Pseudomonadati</taxon>
        <taxon>Pseudomonadota</taxon>
        <taxon>Gammaproteobacteria</taxon>
        <taxon>Chromatiales</taxon>
        <taxon>Oceanococcaceae</taxon>
        <taxon>Abyssibacter</taxon>
    </lineage>
</organism>
<reference evidence="10 11" key="1">
    <citation type="submission" date="2018-05" db="EMBL/GenBank/DDBJ databases">
        <title>Abyssibacter profundi OUC007T gen. nov., sp. nov, a marine bacterium isolated from seawater of the Mariana Trench.</title>
        <authorList>
            <person name="Zhou S."/>
        </authorList>
    </citation>
    <scope>NUCLEOTIDE SEQUENCE [LARGE SCALE GENOMIC DNA]</scope>
    <source>
        <strain evidence="10 11">OUC007</strain>
    </source>
</reference>
<feature type="transmembrane region" description="Helical" evidence="8">
    <location>
        <begin position="350"/>
        <end position="370"/>
    </location>
</feature>
<keyword evidence="4" id="KW-1003">Cell membrane</keyword>
<keyword evidence="3 8" id="KW-0813">Transport</keyword>